<dbReference type="GeneID" id="106055685"/>
<dbReference type="SUPFAM" id="SSF52540">
    <property type="entry name" value="P-loop containing nucleoside triphosphate hydrolases"/>
    <property type="match status" value="2"/>
</dbReference>
<evidence type="ECO:0000256" key="9">
    <source>
        <dbReference type="ARBA" id="ARBA00023136"/>
    </source>
</evidence>
<feature type="transmembrane region" description="Helical" evidence="12">
    <location>
        <begin position="897"/>
        <end position="923"/>
    </location>
</feature>
<dbReference type="OrthoDB" id="6500128at2759"/>
<feature type="domain" description="ABC transporter" evidence="13">
    <location>
        <begin position="507"/>
        <end position="728"/>
    </location>
</feature>
<keyword evidence="15" id="KW-1185">Reference proteome</keyword>
<feature type="transmembrane region" description="Helical" evidence="12">
    <location>
        <begin position="829"/>
        <end position="855"/>
    </location>
</feature>
<dbReference type="RefSeq" id="XP_055868666.1">
    <property type="nucleotide sequence ID" value="XM_056012691.1"/>
</dbReference>
<feature type="domain" description="ABC transporter" evidence="13">
    <location>
        <begin position="1177"/>
        <end position="1410"/>
    </location>
</feature>
<dbReference type="CDD" id="cd03250">
    <property type="entry name" value="ABCC_MRP_domain1"/>
    <property type="match status" value="1"/>
</dbReference>
<evidence type="ECO:0000256" key="4">
    <source>
        <dbReference type="ARBA" id="ARBA00022692"/>
    </source>
</evidence>
<dbReference type="Proteomes" id="UP001165740">
    <property type="component" value="Chromosome 15"/>
</dbReference>
<dbReference type="CDD" id="cd18592">
    <property type="entry name" value="ABC_6TM_MRP5_8_9_D1"/>
    <property type="match status" value="1"/>
</dbReference>
<feature type="transmembrane region" description="Helical" evidence="12">
    <location>
        <begin position="264"/>
        <end position="283"/>
    </location>
</feature>
<comment type="similarity">
    <text evidence="2">Belongs to the ABC transporter superfamily. ABCC family. Conjugate transporter (TC 3.A.1.208) subfamily.</text>
</comment>
<dbReference type="GO" id="GO:0016887">
    <property type="term" value="F:ATP hydrolysis activity"/>
    <property type="evidence" value="ECO:0007669"/>
    <property type="project" value="InterPro"/>
</dbReference>
<accession>A0A9W2Z0U7</accession>
<keyword evidence="10" id="KW-0325">Glycoprotein</keyword>
<dbReference type="RefSeq" id="XP_055868662.1">
    <property type="nucleotide sequence ID" value="XM_056012687.1"/>
</dbReference>
<dbReference type="RefSeq" id="XP_055868664.1">
    <property type="nucleotide sequence ID" value="XM_056012689.1"/>
</dbReference>
<dbReference type="PROSITE" id="PS50893">
    <property type="entry name" value="ABC_TRANSPORTER_2"/>
    <property type="match status" value="2"/>
</dbReference>
<dbReference type="Gene3D" id="3.40.50.300">
    <property type="entry name" value="P-loop containing nucleotide triphosphate hydrolases"/>
    <property type="match status" value="2"/>
</dbReference>
<dbReference type="InterPro" id="IPR003593">
    <property type="entry name" value="AAA+_ATPase"/>
</dbReference>
<feature type="transmembrane region" description="Helical" evidence="12">
    <location>
        <begin position="1079"/>
        <end position="1099"/>
    </location>
</feature>
<evidence type="ECO:0000256" key="3">
    <source>
        <dbReference type="ARBA" id="ARBA00022448"/>
    </source>
</evidence>
<dbReference type="InterPro" id="IPR036640">
    <property type="entry name" value="ABC1_TM_sf"/>
</dbReference>
<dbReference type="GO" id="GO:0016020">
    <property type="term" value="C:membrane"/>
    <property type="evidence" value="ECO:0007669"/>
    <property type="project" value="InterPro"/>
</dbReference>
<feature type="domain" description="ABC transmembrane type-1" evidence="14">
    <location>
        <begin position="129"/>
        <end position="406"/>
    </location>
</feature>
<dbReference type="InterPro" id="IPR027417">
    <property type="entry name" value="P-loop_NTPase"/>
</dbReference>
<evidence type="ECO:0000313" key="17">
    <source>
        <dbReference type="RefSeq" id="XP_055868663.1"/>
    </source>
</evidence>
<evidence type="ECO:0000313" key="18">
    <source>
        <dbReference type="RefSeq" id="XP_055868664.1"/>
    </source>
</evidence>
<dbReference type="PANTHER" id="PTHR24223">
    <property type="entry name" value="ATP-BINDING CASSETTE SUB-FAMILY C"/>
    <property type="match status" value="1"/>
</dbReference>
<evidence type="ECO:0000313" key="19">
    <source>
        <dbReference type="RefSeq" id="XP_055868665.1"/>
    </source>
</evidence>
<dbReference type="InterPro" id="IPR011527">
    <property type="entry name" value="ABC1_TM_dom"/>
</dbReference>
<feature type="transmembrane region" description="Helical" evidence="12">
    <location>
        <begin position="344"/>
        <end position="370"/>
    </location>
</feature>
<dbReference type="PROSITE" id="PS00211">
    <property type="entry name" value="ABC_TRANSPORTER_1"/>
    <property type="match status" value="1"/>
</dbReference>
<organism evidence="15 20">
    <name type="scientific">Biomphalaria glabrata</name>
    <name type="common">Bloodfluke planorb</name>
    <name type="synonym">Freshwater snail</name>
    <dbReference type="NCBI Taxonomy" id="6526"/>
    <lineage>
        <taxon>Eukaryota</taxon>
        <taxon>Metazoa</taxon>
        <taxon>Spiralia</taxon>
        <taxon>Lophotrochozoa</taxon>
        <taxon>Mollusca</taxon>
        <taxon>Gastropoda</taxon>
        <taxon>Heterobranchia</taxon>
        <taxon>Euthyneura</taxon>
        <taxon>Panpulmonata</taxon>
        <taxon>Hygrophila</taxon>
        <taxon>Lymnaeoidea</taxon>
        <taxon>Planorbidae</taxon>
        <taxon>Biomphalaria</taxon>
    </lineage>
</organism>
<dbReference type="PANTHER" id="PTHR24223:SF447">
    <property type="entry name" value="MULTIDRUG RESISTANCE-ASSOCIATED PROTEIN 5"/>
    <property type="match status" value="1"/>
</dbReference>
<evidence type="ECO:0000256" key="5">
    <source>
        <dbReference type="ARBA" id="ARBA00022737"/>
    </source>
</evidence>
<keyword evidence="4 12" id="KW-0812">Transmembrane</keyword>
<dbReference type="InterPro" id="IPR050173">
    <property type="entry name" value="ABC_transporter_C-like"/>
</dbReference>
<evidence type="ECO:0000313" key="20">
    <source>
        <dbReference type="RefSeq" id="XP_055868666.1"/>
    </source>
</evidence>
<dbReference type="RefSeq" id="XP_055868663.1">
    <property type="nucleotide sequence ID" value="XM_056012688.1"/>
</dbReference>
<keyword evidence="9 12" id="KW-0472">Membrane</keyword>
<feature type="transmembrane region" description="Helical" evidence="12">
    <location>
        <begin position="126"/>
        <end position="152"/>
    </location>
</feature>
<proteinExistence type="inferred from homology"/>
<dbReference type="Gene3D" id="1.20.1560.10">
    <property type="entry name" value="ABC transporter type 1, transmembrane domain"/>
    <property type="match status" value="2"/>
</dbReference>
<dbReference type="CDD" id="cd03244">
    <property type="entry name" value="ABCC_MRP_domain2"/>
    <property type="match status" value="1"/>
</dbReference>
<gene>
    <name evidence="16 17 18 19 20 21" type="primary">LOC106055685</name>
</gene>
<evidence type="ECO:0000256" key="11">
    <source>
        <dbReference type="SAM" id="MobiDB-lite"/>
    </source>
</evidence>
<dbReference type="FunFam" id="3.40.50.300:FF:000997">
    <property type="entry name" value="Multidrug resistance-associated protein 1"/>
    <property type="match status" value="1"/>
</dbReference>
<keyword evidence="3" id="KW-0813">Transport</keyword>
<keyword evidence="7" id="KW-0067">ATP-binding</keyword>
<dbReference type="PROSITE" id="PS50929">
    <property type="entry name" value="ABC_TM1F"/>
    <property type="match status" value="2"/>
</dbReference>
<evidence type="ECO:0000256" key="12">
    <source>
        <dbReference type="SAM" id="Phobius"/>
    </source>
</evidence>
<dbReference type="RefSeq" id="XP_055868665.1">
    <property type="nucleotide sequence ID" value="XM_056012690.1"/>
</dbReference>
<sequence length="1480" mass="164858">MEAKIKMAKTHKQSVDKKSRNGVVRSISQTLEQRHAIHNGGKFILKVPISRAGLLSRASFWWMWGIMLGLYKHGLSSLSTLSWWNEDSTETSVQRLEKCWNEELADKSPSQASLRRAIRRAFKFQLLRAVLVICITLSFSFIGSACILRLLLDHISSNEPDIKIGIIIVIALIVCEFCRSFTFSLTWSLNYMNGMRGRAAAMGLLYKKILNLRSLQDKKIGELVNMFSHDGQRVFEALVNGPFTVGGPFIFLAGSIYLGLLMGLWALVGIGTYIFVFVVMKFLNDGIEHFRTKAVNLTGQRVGLMTEVLTCMKLIKMNGWESSFIERITERRKKERVALERCSFLKSVVTSLVPMIPVIASVVMFLGYILSGNHLTAARAFTVISVFYAMSFSLASALYGVQTLIDVSVAMTRYQEILIMPEKSVYEKPKDETVAVELNMATLTWESIDEEDMEATDEDSIIAGLKPEDVKILTTKSPLPNQNTFNFNISSNPDIVESATALLPKPKKGRESMDTLSLLVPALQEIDITVKRGELIGICGMKGGGKSSLLAAILGRMQILDGDLKVSGSIAFVSQDPWIVNGTAKENILFGLPYDKEKYDRIIKATKLDIDFETFSAKDGVEIGDRGLTLSGGQKQRICLARAIYSDSDILLLDDPLATVDVNMGRHIFAQCIKTILHDKTVFMVTHHLEYLPKCDKVLYMHEGRVVTFGSHADLMTKKGAYSELFTLYNNKYDRILKERMLYRDRKEVRMVPQRGFSRVSEKVLNHQLSMISMTAGGIQHQFSVVSSTSLVPDYEHLDLDDLTSTGSKLDCMVKTSTYKTYIKAMGGVAIFILLLFSFLVSIAIQSLTTGYLAYWLDQGSGLMVSNISSVNVSAASFHADNITDSVLDNPHINTYAFVYGMFLLAMLIILVGRSLVFVKLLLRASTSLHQKLVKKTLQSPMKFFDATPIGIILNRFSADMDEIDVRLPANCELFLQNVFLVLSALVLISIVFPFDLLAILPLMVIFGVLAHMFAPILQQLKFMDNVTRSPYLSHLAASVEGIATINSFNQGPRFYQKFCDLVNRNSIPFFLFYAANRWIAVFLDCMTIVVIGATGVLIVLNLSPENSSEAGLALSFAIQITSLVQYSLRLSMETISRFSSVQRIQDCVENFQSEGSVINNPQIPPASWPSEGAITFKQYKMRYNDGQPPVIKGISVNIQAKEKIGIVGNSGSGKSSLGVALFRLSEAASGTITIDNINIRDVPLEILRSRLSILVQDPVLFTGTVRYNLDPSNTIKADDILWQALDKCHIKNKIESLECGLDTLVEENGRNFSMGERQLLCLARILLRNTKILVLDEATASVDATTEALVQQTIKECFQNCTVLMIAHRINTVWDCDKILVMEQGKMVEFNHPTVLLQKSFSRFKSMFEMLKSQPRGASINEDPLPTTTSRASSSPRLPSSPHLPSPLQHTPTSSPFGELSPLKDESYDDSDENDDALV</sequence>
<reference evidence="16 17" key="1">
    <citation type="submission" date="2025-04" db="UniProtKB">
        <authorList>
            <consortium name="RefSeq"/>
        </authorList>
    </citation>
    <scope>IDENTIFICATION</scope>
</reference>
<dbReference type="Pfam" id="PF00664">
    <property type="entry name" value="ABC_membrane"/>
    <property type="match status" value="2"/>
</dbReference>
<evidence type="ECO:0000313" key="21">
    <source>
        <dbReference type="RefSeq" id="XP_055868667.1"/>
    </source>
</evidence>
<dbReference type="SMART" id="SM00382">
    <property type="entry name" value="AAA"/>
    <property type="match status" value="2"/>
</dbReference>
<feature type="compositionally biased region" description="Low complexity" evidence="11">
    <location>
        <begin position="1425"/>
        <end position="1454"/>
    </location>
</feature>
<keyword evidence="8 12" id="KW-1133">Transmembrane helix</keyword>
<evidence type="ECO:0000259" key="14">
    <source>
        <dbReference type="PROSITE" id="PS50929"/>
    </source>
</evidence>
<evidence type="ECO:0000313" key="15">
    <source>
        <dbReference type="Proteomes" id="UP001165740"/>
    </source>
</evidence>
<evidence type="ECO:0000259" key="13">
    <source>
        <dbReference type="PROSITE" id="PS50893"/>
    </source>
</evidence>
<dbReference type="SUPFAM" id="SSF90123">
    <property type="entry name" value="ABC transporter transmembrane region"/>
    <property type="match status" value="2"/>
</dbReference>
<dbReference type="Pfam" id="PF00005">
    <property type="entry name" value="ABC_tran"/>
    <property type="match status" value="2"/>
</dbReference>
<dbReference type="InterPro" id="IPR003439">
    <property type="entry name" value="ABC_transporter-like_ATP-bd"/>
</dbReference>
<dbReference type="GO" id="GO:0012505">
    <property type="term" value="C:endomembrane system"/>
    <property type="evidence" value="ECO:0007669"/>
    <property type="project" value="UniProtKB-SubCell"/>
</dbReference>
<feature type="transmembrane region" description="Helical" evidence="12">
    <location>
        <begin position="376"/>
        <end position="401"/>
    </location>
</feature>
<feature type="domain" description="ABC transmembrane type-1" evidence="14">
    <location>
        <begin position="833"/>
        <end position="1144"/>
    </location>
</feature>
<feature type="transmembrane region" description="Helical" evidence="12">
    <location>
        <begin position="999"/>
        <end position="1018"/>
    </location>
</feature>
<feature type="region of interest" description="Disordered" evidence="11">
    <location>
        <begin position="1416"/>
        <end position="1480"/>
    </location>
</feature>
<dbReference type="InterPro" id="IPR017871">
    <property type="entry name" value="ABC_transporter-like_CS"/>
</dbReference>
<evidence type="ECO:0000256" key="8">
    <source>
        <dbReference type="ARBA" id="ARBA00022989"/>
    </source>
</evidence>
<feature type="transmembrane region" description="Helical" evidence="12">
    <location>
        <begin position="164"/>
        <end position="189"/>
    </location>
</feature>
<evidence type="ECO:0000313" key="16">
    <source>
        <dbReference type="RefSeq" id="XP_055868662.1"/>
    </source>
</evidence>
<protein>
    <submittedName>
        <fullName evidence="16 17">ATP-binding cassette sub-family C member 5-like</fullName>
    </submittedName>
</protein>
<keyword evidence="5" id="KW-0677">Repeat</keyword>
<dbReference type="RefSeq" id="XP_055868667.1">
    <property type="nucleotide sequence ID" value="XM_056012692.1"/>
</dbReference>
<evidence type="ECO:0000256" key="10">
    <source>
        <dbReference type="ARBA" id="ARBA00023180"/>
    </source>
</evidence>
<feature type="compositionally biased region" description="Acidic residues" evidence="11">
    <location>
        <begin position="1468"/>
        <end position="1480"/>
    </location>
</feature>
<dbReference type="GO" id="GO:0140359">
    <property type="term" value="F:ABC-type transporter activity"/>
    <property type="evidence" value="ECO:0007669"/>
    <property type="project" value="InterPro"/>
</dbReference>
<dbReference type="CDD" id="cd18599">
    <property type="entry name" value="ABC_6TM_MRP5_8_9_D2"/>
    <property type="match status" value="1"/>
</dbReference>
<evidence type="ECO:0000256" key="7">
    <source>
        <dbReference type="ARBA" id="ARBA00022840"/>
    </source>
</evidence>
<evidence type="ECO:0000256" key="2">
    <source>
        <dbReference type="ARBA" id="ARBA00009726"/>
    </source>
</evidence>
<evidence type="ECO:0000256" key="1">
    <source>
        <dbReference type="ARBA" id="ARBA00004127"/>
    </source>
</evidence>
<keyword evidence="6" id="KW-0547">Nucleotide-binding</keyword>
<dbReference type="GO" id="GO:0005524">
    <property type="term" value="F:ATP binding"/>
    <property type="evidence" value="ECO:0007669"/>
    <property type="project" value="UniProtKB-KW"/>
</dbReference>
<dbReference type="FunFam" id="3.40.50.300:FF:000074">
    <property type="entry name" value="Multidrug resistance-associated protein 5 isoform 1"/>
    <property type="match status" value="1"/>
</dbReference>
<evidence type="ECO:0000256" key="6">
    <source>
        <dbReference type="ARBA" id="ARBA00022741"/>
    </source>
</evidence>
<comment type="subcellular location">
    <subcellularLocation>
        <location evidence="1">Endomembrane system</location>
        <topology evidence="1">Multi-pass membrane protein</topology>
    </subcellularLocation>
</comment>
<feature type="transmembrane region" description="Helical" evidence="12">
    <location>
        <begin position="974"/>
        <end position="993"/>
    </location>
</feature>
<dbReference type="OMA" id="CEGTICI"/>
<feature type="transmembrane region" description="Helical" evidence="12">
    <location>
        <begin position="237"/>
        <end position="258"/>
    </location>
</feature>
<dbReference type="FunFam" id="1.20.1560.10:FF:000015">
    <property type="entry name" value="multidrug resistance-associated protein 5 isoform X1"/>
    <property type="match status" value="1"/>
</dbReference>
<name>A0A9W2Z0U7_BIOGL</name>